<evidence type="ECO:0000256" key="1">
    <source>
        <dbReference type="SAM" id="Phobius"/>
    </source>
</evidence>
<organism evidence="2 3">
    <name type="scientific">Geodia barretti</name>
    <name type="common">Barrett's horny sponge</name>
    <dbReference type="NCBI Taxonomy" id="519541"/>
    <lineage>
        <taxon>Eukaryota</taxon>
        <taxon>Metazoa</taxon>
        <taxon>Porifera</taxon>
        <taxon>Demospongiae</taxon>
        <taxon>Heteroscleromorpha</taxon>
        <taxon>Tetractinellida</taxon>
        <taxon>Astrophorina</taxon>
        <taxon>Geodiidae</taxon>
        <taxon>Geodia</taxon>
    </lineage>
</organism>
<protein>
    <submittedName>
        <fullName evidence="2">Uncharacterized protein</fullName>
    </submittedName>
</protein>
<sequence>MELDCLSMEMVISMRIVYLREFTYIVGTVLTHQLVSIAVIFQLVLSMTMISQ</sequence>
<keyword evidence="1" id="KW-1133">Transmembrane helix</keyword>
<feature type="transmembrane region" description="Helical" evidence="1">
    <location>
        <begin position="22"/>
        <end position="45"/>
    </location>
</feature>
<dbReference type="EMBL" id="CASHTH010003987">
    <property type="protein sequence ID" value="CAI8052135.1"/>
    <property type="molecule type" value="Genomic_DNA"/>
</dbReference>
<dbReference type="AlphaFoldDB" id="A0AA35XHX6"/>
<gene>
    <name evidence="2" type="ORF">GBAR_LOCUS28539</name>
</gene>
<comment type="caution">
    <text evidence="2">The sequence shown here is derived from an EMBL/GenBank/DDBJ whole genome shotgun (WGS) entry which is preliminary data.</text>
</comment>
<keyword evidence="1" id="KW-0812">Transmembrane</keyword>
<reference evidence="2" key="1">
    <citation type="submission" date="2023-03" db="EMBL/GenBank/DDBJ databases">
        <authorList>
            <person name="Steffen K."/>
            <person name="Cardenas P."/>
        </authorList>
    </citation>
    <scope>NUCLEOTIDE SEQUENCE</scope>
</reference>
<name>A0AA35XHX6_GEOBA</name>
<dbReference type="Proteomes" id="UP001174909">
    <property type="component" value="Unassembled WGS sequence"/>
</dbReference>
<keyword evidence="1" id="KW-0472">Membrane</keyword>
<evidence type="ECO:0000313" key="2">
    <source>
        <dbReference type="EMBL" id="CAI8052135.1"/>
    </source>
</evidence>
<proteinExistence type="predicted"/>
<keyword evidence="3" id="KW-1185">Reference proteome</keyword>
<accession>A0AA35XHX6</accession>
<evidence type="ECO:0000313" key="3">
    <source>
        <dbReference type="Proteomes" id="UP001174909"/>
    </source>
</evidence>